<reference evidence="1 2" key="1">
    <citation type="journal article" date="2022" name="bioRxiv">
        <title>The genome of the oomycete Peronosclerospora sorghi, a cosmopolitan pathogen of maize and sorghum, is inflated with dispersed pseudogenes.</title>
        <authorList>
            <person name="Fletcher K."/>
            <person name="Martin F."/>
            <person name="Isakeit T."/>
            <person name="Cavanaugh K."/>
            <person name="Magill C."/>
            <person name="Michelmore R."/>
        </authorList>
    </citation>
    <scope>NUCLEOTIDE SEQUENCE [LARGE SCALE GENOMIC DNA]</scope>
    <source>
        <strain evidence="1">P6</strain>
    </source>
</reference>
<dbReference type="EMBL" id="CM047590">
    <property type="protein sequence ID" value="KAI9919294.1"/>
    <property type="molecule type" value="Genomic_DNA"/>
</dbReference>
<sequence>MLSEDHNDNVSDENNCNNDAVAMDEDNRDDHDNVEMNTSDEAIVPPRRNMISLGQVGVAYDNTDMATTKTNNDSKDLADKTFKRVALASRNR</sequence>
<keyword evidence="2" id="KW-1185">Reference proteome</keyword>
<dbReference type="Proteomes" id="UP001163321">
    <property type="component" value="Chromosome 11"/>
</dbReference>
<name>A0ACC0WMP2_9STRA</name>
<protein>
    <submittedName>
        <fullName evidence="1">Uncharacterized protein</fullName>
    </submittedName>
</protein>
<evidence type="ECO:0000313" key="2">
    <source>
        <dbReference type="Proteomes" id="UP001163321"/>
    </source>
</evidence>
<organism evidence="1 2">
    <name type="scientific">Peronosclerospora sorghi</name>
    <dbReference type="NCBI Taxonomy" id="230839"/>
    <lineage>
        <taxon>Eukaryota</taxon>
        <taxon>Sar</taxon>
        <taxon>Stramenopiles</taxon>
        <taxon>Oomycota</taxon>
        <taxon>Peronosporomycetes</taxon>
        <taxon>Peronosporales</taxon>
        <taxon>Peronosporaceae</taxon>
        <taxon>Peronosclerospora</taxon>
    </lineage>
</organism>
<gene>
    <name evidence="1" type="ORF">PsorP6_017253</name>
</gene>
<evidence type="ECO:0000313" key="1">
    <source>
        <dbReference type="EMBL" id="KAI9919294.1"/>
    </source>
</evidence>
<proteinExistence type="predicted"/>
<accession>A0ACC0WMP2</accession>
<comment type="caution">
    <text evidence="1">The sequence shown here is derived from an EMBL/GenBank/DDBJ whole genome shotgun (WGS) entry which is preliminary data.</text>
</comment>